<feature type="non-terminal residue" evidence="1">
    <location>
        <position position="159"/>
    </location>
</feature>
<evidence type="ECO:0000313" key="1">
    <source>
        <dbReference type="EMBL" id="KAJ1673490.1"/>
    </source>
</evidence>
<reference evidence="1" key="1">
    <citation type="submission" date="2022-06" db="EMBL/GenBank/DDBJ databases">
        <title>Phylogenomic reconstructions and comparative analyses of Kickxellomycotina fungi.</title>
        <authorList>
            <person name="Reynolds N.K."/>
            <person name="Stajich J.E."/>
            <person name="Barry K."/>
            <person name="Grigoriev I.V."/>
            <person name="Crous P."/>
            <person name="Smith M.E."/>
        </authorList>
    </citation>
    <scope>NUCLEOTIDE SEQUENCE</scope>
    <source>
        <strain evidence="1">RSA 2271</strain>
    </source>
</reference>
<name>A0ACC1HAE0_9FUNG</name>
<proteinExistence type="predicted"/>
<dbReference type="EMBL" id="JAMZIH010006879">
    <property type="protein sequence ID" value="KAJ1673490.1"/>
    <property type="molecule type" value="Genomic_DNA"/>
</dbReference>
<accession>A0ACC1HAE0</accession>
<sequence length="159" mass="17052">MSARSNRRNPSKLQRLATSFVCALAIASSVSVADAATGVSNVAPQVAPVYDASFPVPSFTLPNVDGVVVGQPKKCHRRHHKKCSAHRHVSVSVPPQPPNPYPTGAYPQPTTQQPEQPQPSATQQPEQSQPPVTQQPEEPQPSTTQQPEQPQPSATNTNQ</sequence>
<gene>
    <name evidence="1" type="ORF">EV182_005125</name>
</gene>
<comment type="caution">
    <text evidence="1">The sequence shown here is derived from an EMBL/GenBank/DDBJ whole genome shotgun (WGS) entry which is preliminary data.</text>
</comment>
<protein>
    <submittedName>
        <fullName evidence="1">Uncharacterized protein</fullName>
    </submittedName>
</protein>
<keyword evidence="2" id="KW-1185">Reference proteome</keyword>
<dbReference type="Proteomes" id="UP001145114">
    <property type="component" value="Unassembled WGS sequence"/>
</dbReference>
<evidence type="ECO:0000313" key="2">
    <source>
        <dbReference type="Proteomes" id="UP001145114"/>
    </source>
</evidence>
<organism evidence="1 2">
    <name type="scientific">Spiromyces aspiralis</name>
    <dbReference type="NCBI Taxonomy" id="68401"/>
    <lineage>
        <taxon>Eukaryota</taxon>
        <taxon>Fungi</taxon>
        <taxon>Fungi incertae sedis</taxon>
        <taxon>Zoopagomycota</taxon>
        <taxon>Kickxellomycotina</taxon>
        <taxon>Kickxellomycetes</taxon>
        <taxon>Kickxellales</taxon>
        <taxon>Kickxellaceae</taxon>
        <taxon>Spiromyces</taxon>
    </lineage>
</organism>